<accession>A0A6I0EV60</accession>
<dbReference type="RefSeq" id="WP_151617710.1">
    <property type="nucleotide sequence ID" value="NZ_WBXO01000001.1"/>
</dbReference>
<name>A0A6I0EV60_9FIRM</name>
<organism evidence="1 2">
    <name type="scientific">Heliorestis acidaminivorans</name>
    <dbReference type="NCBI Taxonomy" id="553427"/>
    <lineage>
        <taxon>Bacteria</taxon>
        <taxon>Bacillati</taxon>
        <taxon>Bacillota</taxon>
        <taxon>Clostridia</taxon>
        <taxon>Eubacteriales</taxon>
        <taxon>Heliobacteriaceae</taxon>
        <taxon>Heliorestis</taxon>
    </lineage>
</organism>
<gene>
    <name evidence="1" type="ORF">F9B85_00785</name>
</gene>
<dbReference type="AlphaFoldDB" id="A0A6I0EV60"/>
<sequence length="73" mass="8237">MKTPRTTSARAKVEQGEKVAIIEFEAKEMEVGPPVHHRIDKAETKELLQKAGFSIIIEDSFTDMFYGLTALKK</sequence>
<dbReference type="InterPro" id="IPR029063">
    <property type="entry name" value="SAM-dependent_MTases_sf"/>
</dbReference>
<dbReference type="Gene3D" id="3.40.50.150">
    <property type="entry name" value="Vaccinia Virus protein VP39"/>
    <property type="match status" value="1"/>
</dbReference>
<proteinExistence type="predicted"/>
<evidence type="ECO:0000313" key="2">
    <source>
        <dbReference type="Proteomes" id="UP000468766"/>
    </source>
</evidence>
<dbReference type="Proteomes" id="UP000468766">
    <property type="component" value="Unassembled WGS sequence"/>
</dbReference>
<dbReference type="EMBL" id="WBXO01000001">
    <property type="protein sequence ID" value="KAB2954264.1"/>
    <property type="molecule type" value="Genomic_DNA"/>
</dbReference>
<protein>
    <submittedName>
        <fullName evidence="1">Uncharacterized protein</fullName>
    </submittedName>
</protein>
<evidence type="ECO:0000313" key="1">
    <source>
        <dbReference type="EMBL" id="KAB2954264.1"/>
    </source>
</evidence>
<keyword evidence="2" id="KW-1185">Reference proteome</keyword>
<dbReference type="OrthoDB" id="9808140at2"/>
<comment type="caution">
    <text evidence="1">The sequence shown here is derived from an EMBL/GenBank/DDBJ whole genome shotgun (WGS) entry which is preliminary data.</text>
</comment>
<reference evidence="1 2" key="1">
    <citation type="submission" date="2019-10" db="EMBL/GenBank/DDBJ databases">
        <title>Whole-genome sequence of the extremophile Heliorestis acidaminivorans DSM 24790.</title>
        <authorList>
            <person name="Kyndt J.A."/>
            <person name="Meyer T.E."/>
        </authorList>
    </citation>
    <scope>NUCLEOTIDE SEQUENCE [LARGE SCALE GENOMIC DNA]</scope>
    <source>
        <strain evidence="1 2">DSM 24790</strain>
    </source>
</reference>